<dbReference type="SUPFAM" id="SSF52540">
    <property type="entry name" value="P-loop containing nucleoside triphosphate hydrolases"/>
    <property type="match status" value="1"/>
</dbReference>
<dbReference type="AlphaFoldDB" id="A0A928TRR7"/>
<dbReference type="Pfam" id="PF01656">
    <property type="entry name" value="CbiA"/>
    <property type="match status" value="1"/>
</dbReference>
<dbReference type="InterPro" id="IPR002586">
    <property type="entry name" value="CobQ/CobB/MinD/ParA_Nub-bd_dom"/>
</dbReference>
<accession>A0A928TRR7</accession>
<evidence type="ECO:0000259" key="2">
    <source>
        <dbReference type="Pfam" id="PF01656"/>
    </source>
</evidence>
<feature type="compositionally biased region" description="Polar residues" evidence="1">
    <location>
        <begin position="1"/>
        <end position="13"/>
    </location>
</feature>
<gene>
    <name evidence="3" type="ORF">HS096_07535</name>
</gene>
<reference evidence="3" key="1">
    <citation type="submission" date="2020-05" db="EMBL/GenBank/DDBJ databases">
        <title>High-Quality Genomes of Partial-Nitritation/Anammox System by Hierarchical Clustering Based Hybrid Assembly.</title>
        <authorList>
            <person name="Liu L."/>
            <person name="Wang Y."/>
            <person name="Che Y."/>
            <person name="Chen Y."/>
            <person name="Xia Y."/>
            <person name="Luo R."/>
            <person name="Cheng S.H."/>
            <person name="Zheng C."/>
            <person name="Zhang T."/>
        </authorList>
    </citation>
    <scope>NUCLEOTIDE SEQUENCE</scope>
    <source>
        <strain evidence="3">H1_PAT1</strain>
    </source>
</reference>
<evidence type="ECO:0000313" key="3">
    <source>
        <dbReference type="EMBL" id="MBE7526092.1"/>
    </source>
</evidence>
<name>A0A928TRR7_UNCKA</name>
<protein>
    <submittedName>
        <fullName evidence="3">Conjugal transfer protein TraL</fullName>
    </submittedName>
</protein>
<evidence type="ECO:0000256" key="1">
    <source>
        <dbReference type="SAM" id="MobiDB-lite"/>
    </source>
</evidence>
<comment type="caution">
    <text evidence="3">The sequence shown here is derived from an EMBL/GenBank/DDBJ whole genome shotgun (WGS) entry which is preliminary data.</text>
</comment>
<dbReference type="Gene3D" id="3.40.50.300">
    <property type="entry name" value="P-loop containing nucleotide triphosphate hydrolases"/>
    <property type="match status" value="1"/>
</dbReference>
<sequence length="257" mass="28331">MIQTPQTQGTTSSDKTKETKQVHLTLQGKGGVGKSFISALLVQHLRNKNQPVTAIDTDPVNATLAGYKAFNAKRLELIEGGSLIERNFDKLVEQVIAEDTNFVVDNGAASFIPLSYYIAENDAINVIVEHGKNVTIHTVITGGQAMKDTLVGFASLVDQIPGTVDLVVWLNEFFGDIVADGKIFEEMNVYQSNKQRVKGIIRIPRQTSSTFGEDVKQMMDRKLTFDEVAQSPEFGLMAKSRLAKVRKTIFDQLAIVL</sequence>
<dbReference type="InterPro" id="IPR027417">
    <property type="entry name" value="P-loop_NTPase"/>
</dbReference>
<evidence type="ECO:0000313" key="4">
    <source>
        <dbReference type="Proteomes" id="UP000710385"/>
    </source>
</evidence>
<feature type="region of interest" description="Disordered" evidence="1">
    <location>
        <begin position="1"/>
        <end position="21"/>
    </location>
</feature>
<organism evidence="3 4">
    <name type="scientific">candidate division WWE3 bacterium</name>
    <dbReference type="NCBI Taxonomy" id="2053526"/>
    <lineage>
        <taxon>Bacteria</taxon>
        <taxon>Katanobacteria</taxon>
    </lineage>
</organism>
<feature type="domain" description="CobQ/CobB/MinD/ParA nucleotide binding" evidence="2">
    <location>
        <begin position="27"/>
        <end position="117"/>
    </location>
</feature>
<dbReference type="EMBL" id="JABTTY010000004">
    <property type="protein sequence ID" value="MBE7526092.1"/>
    <property type="molecule type" value="Genomic_DNA"/>
</dbReference>
<dbReference type="Proteomes" id="UP000710385">
    <property type="component" value="Unassembled WGS sequence"/>
</dbReference>
<proteinExistence type="predicted"/>